<dbReference type="InterPro" id="IPR026590">
    <property type="entry name" value="Ssirtuin_cat_dom"/>
</dbReference>
<dbReference type="Gene3D" id="3.40.50.1220">
    <property type="entry name" value="TPP-binding domain"/>
    <property type="match status" value="1"/>
</dbReference>
<evidence type="ECO:0000313" key="6">
    <source>
        <dbReference type="EMBL" id="RYV50806.1"/>
    </source>
</evidence>
<feature type="binding site" evidence="4">
    <location>
        <position position="128"/>
    </location>
    <ligand>
        <name>Zn(2+)</name>
        <dbReference type="ChEBI" id="CHEBI:29105"/>
    </ligand>
</feature>
<evidence type="ECO:0000256" key="1">
    <source>
        <dbReference type="ARBA" id="ARBA00012928"/>
    </source>
</evidence>
<dbReference type="AlphaFoldDB" id="A0A4Q5MYR1"/>
<dbReference type="RefSeq" id="WP_130102866.1">
    <property type="nucleotide sequence ID" value="NZ_SDWW01000026.1"/>
</dbReference>
<feature type="active site" description="Proton acceptor" evidence="4">
    <location>
        <position position="120"/>
    </location>
</feature>
<evidence type="ECO:0000313" key="7">
    <source>
        <dbReference type="Proteomes" id="UP000293764"/>
    </source>
</evidence>
<keyword evidence="4" id="KW-0479">Metal-binding</keyword>
<keyword evidence="3" id="KW-0520">NAD</keyword>
<keyword evidence="2" id="KW-0808">Transferase</keyword>
<dbReference type="PROSITE" id="PS50305">
    <property type="entry name" value="SIRTUIN"/>
    <property type="match status" value="1"/>
</dbReference>
<protein>
    <recommendedName>
        <fullName evidence="1">protein acetyllysine N-acetyltransferase</fullName>
        <ecNumber evidence="1">2.3.1.286</ecNumber>
    </recommendedName>
</protein>
<dbReference type="InterPro" id="IPR003000">
    <property type="entry name" value="Sirtuin"/>
</dbReference>
<dbReference type="Gene3D" id="3.30.1600.10">
    <property type="entry name" value="SIR2/SIRT2 'Small Domain"/>
    <property type="match status" value="1"/>
</dbReference>
<sequence length="250" mass="26235">MAPPAARRESNAPVVTVLAGAGISTGSGIPDFRGPDGVWTRDPAAAQLLEHSRYVTDAAIRRRTWQMWRDSPVWRAEPTPAHASLVDLERAGALRAICTQNFDGLHQRAGSSVGKVLELHGSLTGSRCLRCGAAEPTAGILARLDAEPDPHCTGCGGLLATDVVMFGEPLPSAVFDAAIEAAAGCDVFVVIGSTLTVQPVASLTTVAAEAGARVVIVNAEPTPYDHLADRVERRPIQEALPALVRELLAV</sequence>
<dbReference type="PANTHER" id="PTHR11085:SF4">
    <property type="entry name" value="NAD-DEPENDENT PROTEIN DEACYLASE"/>
    <property type="match status" value="1"/>
</dbReference>
<dbReference type="EMBL" id="SDWW01000026">
    <property type="protein sequence ID" value="RYV50806.1"/>
    <property type="molecule type" value="Genomic_DNA"/>
</dbReference>
<name>A0A4Q5MYR1_9MICO</name>
<dbReference type="GO" id="GO:0017136">
    <property type="term" value="F:histone deacetylase activity, NAD-dependent"/>
    <property type="evidence" value="ECO:0007669"/>
    <property type="project" value="TreeGrafter"/>
</dbReference>
<dbReference type="EC" id="2.3.1.286" evidence="1"/>
<feature type="binding site" evidence="4">
    <location>
        <position position="131"/>
    </location>
    <ligand>
        <name>Zn(2+)</name>
        <dbReference type="ChEBI" id="CHEBI:29105"/>
    </ligand>
</feature>
<feature type="binding site" evidence="4">
    <location>
        <position position="155"/>
    </location>
    <ligand>
        <name>Zn(2+)</name>
        <dbReference type="ChEBI" id="CHEBI:29105"/>
    </ligand>
</feature>
<organism evidence="6 7">
    <name type="scientific">Pengzhenrongella frigida</name>
    <dbReference type="NCBI Taxonomy" id="1259133"/>
    <lineage>
        <taxon>Bacteria</taxon>
        <taxon>Bacillati</taxon>
        <taxon>Actinomycetota</taxon>
        <taxon>Actinomycetes</taxon>
        <taxon>Micrococcales</taxon>
        <taxon>Pengzhenrongella</taxon>
    </lineage>
</organism>
<dbReference type="PANTHER" id="PTHR11085">
    <property type="entry name" value="NAD-DEPENDENT PROTEIN DEACYLASE SIRTUIN-5, MITOCHONDRIAL-RELATED"/>
    <property type="match status" value="1"/>
</dbReference>
<proteinExistence type="predicted"/>
<dbReference type="InterPro" id="IPR026591">
    <property type="entry name" value="Sirtuin_cat_small_dom_sf"/>
</dbReference>
<feature type="domain" description="Deacetylase sirtuin-type" evidence="5">
    <location>
        <begin position="1"/>
        <end position="250"/>
    </location>
</feature>
<reference evidence="6 7" key="1">
    <citation type="submission" date="2019-01" db="EMBL/GenBank/DDBJ databases">
        <title>Novel species of Cellulomonas.</title>
        <authorList>
            <person name="Liu Q."/>
            <person name="Xin Y.-H."/>
        </authorList>
    </citation>
    <scope>NUCLEOTIDE SEQUENCE [LARGE SCALE GENOMIC DNA]</scope>
    <source>
        <strain evidence="6 7">HLT2-17</strain>
    </source>
</reference>
<dbReference type="InterPro" id="IPR050134">
    <property type="entry name" value="NAD-dep_sirtuin_deacylases"/>
</dbReference>
<dbReference type="GO" id="GO:0046872">
    <property type="term" value="F:metal ion binding"/>
    <property type="evidence" value="ECO:0007669"/>
    <property type="project" value="UniProtKB-KW"/>
</dbReference>
<gene>
    <name evidence="6" type="ORF">EUA98_11700</name>
</gene>
<evidence type="ECO:0000259" key="5">
    <source>
        <dbReference type="PROSITE" id="PS50305"/>
    </source>
</evidence>
<evidence type="ECO:0000256" key="2">
    <source>
        <dbReference type="ARBA" id="ARBA00022679"/>
    </source>
</evidence>
<dbReference type="CDD" id="cd01407">
    <property type="entry name" value="SIR2-fam"/>
    <property type="match status" value="1"/>
</dbReference>
<dbReference type="InterPro" id="IPR029035">
    <property type="entry name" value="DHS-like_NAD/FAD-binding_dom"/>
</dbReference>
<dbReference type="SUPFAM" id="SSF52467">
    <property type="entry name" value="DHS-like NAD/FAD-binding domain"/>
    <property type="match status" value="1"/>
</dbReference>
<evidence type="ECO:0000256" key="4">
    <source>
        <dbReference type="PROSITE-ProRule" id="PRU00236"/>
    </source>
</evidence>
<feature type="binding site" evidence="4">
    <location>
        <position position="152"/>
    </location>
    <ligand>
        <name>Zn(2+)</name>
        <dbReference type="ChEBI" id="CHEBI:29105"/>
    </ligand>
</feature>
<dbReference type="OrthoDB" id="9800582at2"/>
<keyword evidence="4" id="KW-0862">Zinc</keyword>
<evidence type="ECO:0000256" key="3">
    <source>
        <dbReference type="ARBA" id="ARBA00023027"/>
    </source>
</evidence>
<comment type="caution">
    <text evidence="6">The sequence shown here is derived from an EMBL/GenBank/DDBJ whole genome shotgun (WGS) entry which is preliminary data.</text>
</comment>
<dbReference type="Proteomes" id="UP000293764">
    <property type="component" value="Unassembled WGS sequence"/>
</dbReference>
<keyword evidence="7" id="KW-1185">Reference proteome</keyword>
<dbReference type="Pfam" id="PF02146">
    <property type="entry name" value="SIR2"/>
    <property type="match status" value="1"/>
</dbReference>
<accession>A0A4Q5MYR1</accession>
<dbReference type="GO" id="GO:0070403">
    <property type="term" value="F:NAD+ binding"/>
    <property type="evidence" value="ECO:0007669"/>
    <property type="project" value="InterPro"/>
</dbReference>